<evidence type="ECO:0000313" key="3">
    <source>
        <dbReference type="Proteomes" id="UP000236146"/>
    </source>
</evidence>
<feature type="transmembrane region" description="Helical" evidence="1">
    <location>
        <begin position="99"/>
        <end position="120"/>
    </location>
</feature>
<protein>
    <submittedName>
        <fullName evidence="2">Uncharacterized protein</fullName>
    </submittedName>
</protein>
<dbReference type="Proteomes" id="UP000236146">
    <property type="component" value="Unassembled WGS sequence"/>
</dbReference>
<feature type="transmembrane region" description="Helical" evidence="1">
    <location>
        <begin position="199"/>
        <end position="220"/>
    </location>
</feature>
<proteinExistence type="predicted"/>
<feature type="transmembrane region" description="Helical" evidence="1">
    <location>
        <begin position="132"/>
        <end position="153"/>
    </location>
</feature>
<keyword evidence="1" id="KW-0472">Membrane</keyword>
<evidence type="ECO:0000313" key="2">
    <source>
        <dbReference type="EMBL" id="PNS43005.1"/>
    </source>
</evidence>
<name>A0A2K1SU26_GARVA</name>
<dbReference type="RefSeq" id="WP_103084939.1">
    <property type="nucleotide sequence ID" value="NZ_MNLH01000005.1"/>
</dbReference>
<reference evidence="3" key="1">
    <citation type="submission" date="2016-10" db="EMBL/GenBank/DDBJ databases">
        <authorList>
            <person name="Bumgarner R.E."/>
            <person name="Fredricks D.N."/>
            <person name="Srinivasan S."/>
        </authorList>
    </citation>
    <scope>NUCLEOTIDE SEQUENCE [LARGE SCALE GENOMIC DNA]</scope>
    <source>
        <strain evidence="3">KA00225</strain>
    </source>
</reference>
<dbReference type="OrthoDB" id="9997129at2"/>
<dbReference type="EMBL" id="MNLH01000005">
    <property type="protein sequence ID" value="PNS43005.1"/>
    <property type="molecule type" value="Genomic_DNA"/>
</dbReference>
<feature type="transmembrane region" description="Helical" evidence="1">
    <location>
        <begin position="160"/>
        <end position="179"/>
    </location>
</feature>
<accession>A0A2K1SU26</accession>
<dbReference type="AlphaFoldDB" id="A0A2K1SU26"/>
<organism evidence="2 3">
    <name type="scientific">Gardnerella vaginalis</name>
    <dbReference type="NCBI Taxonomy" id="2702"/>
    <lineage>
        <taxon>Bacteria</taxon>
        <taxon>Bacillati</taxon>
        <taxon>Actinomycetota</taxon>
        <taxon>Actinomycetes</taxon>
        <taxon>Bifidobacteriales</taxon>
        <taxon>Bifidobacteriaceae</taxon>
        <taxon>Gardnerella</taxon>
    </lineage>
</organism>
<gene>
    <name evidence="2" type="ORF">BFS05_05275</name>
</gene>
<feature type="transmembrane region" description="Helical" evidence="1">
    <location>
        <begin position="43"/>
        <end position="62"/>
    </location>
</feature>
<evidence type="ECO:0000256" key="1">
    <source>
        <dbReference type="SAM" id="Phobius"/>
    </source>
</evidence>
<sequence>MSITLVALFVISTLICMYAQSLAELLQVPMVNYAYYPGSEVNTVLICLNFCVHSVLVMLLAFNSYKTFIEKEQSENSASCNIVPEEKKFKNIHSFCAKYLWIILVVIDAISIVLLLRFWFTGLHDAVNSTLYKAVQLSGFYVPICFAIAVLSLRKDSMRWKALIPIVIIIFDTLGTLLWSSDTELLYGYSINPYPGPHIFTLVTTWNFYLITCTAFALMLHKYKENVRLKSVDSVQNKKD</sequence>
<keyword evidence="1" id="KW-1133">Transmembrane helix</keyword>
<keyword evidence="1" id="KW-0812">Transmembrane</keyword>
<comment type="caution">
    <text evidence="2">The sequence shown here is derived from an EMBL/GenBank/DDBJ whole genome shotgun (WGS) entry which is preliminary data.</text>
</comment>